<proteinExistence type="predicted"/>
<gene>
    <name evidence="2" type="ORF">N7G274_009592</name>
</gene>
<comment type="caution">
    <text evidence="2">The sequence shown here is derived from an EMBL/GenBank/DDBJ whole genome shotgun (WGS) entry which is preliminary data.</text>
</comment>
<evidence type="ECO:0000256" key="1">
    <source>
        <dbReference type="SAM" id="MobiDB-lite"/>
    </source>
</evidence>
<evidence type="ECO:0000313" key="2">
    <source>
        <dbReference type="EMBL" id="KAL2037647.1"/>
    </source>
</evidence>
<feature type="compositionally biased region" description="Basic and acidic residues" evidence="1">
    <location>
        <begin position="110"/>
        <end position="123"/>
    </location>
</feature>
<dbReference type="EMBL" id="JBEFKJ010000038">
    <property type="protein sequence ID" value="KAL2037647.1"/>
    <property type="molecule type" value="Genomic_DNA"/>
</dbReference>
<name>A0ABR3ZVM8_9LECA</name>
<organism evidence="2 3">
    <name type="scientific">Stereocaulon virgatum</name>
    <dbReference type="NCBI Taxonomy" id="373712"/>
    <lineage>
        <taxon>Eukaryota</taxon>
        <taxon>Fungi</taxon>
        <taxon>Dikarya</taxon>
        <taxon>Ascomycota</taxon>
        <taxon>Pezizomycotina</taxon>
        <taxon>Lecanoromycetes</taxon>
        <taxon>OSLEUM clade</taxon>
        <taxon>Lecanoromycetidae</taxon>
        <taxon>Lecanorales</taxon>
        <taxon>Lecanorineae</taxon>
        <taxon>Stereocaulaceae</taxon>
        <taxon>Stereocaulon</taxon>
    </lineage>
</organism>
<reference evidence="2 3" key="1">
    <citation type="submission" date="2024-09" db="EMBL/GenBank/DDBJ databases">
        <title>Rethinking Asexuality: The Enigmatic Case of Functional Sexual Genes in Lepraria (Stereocaulaceae).</title>
        <authorList>
            <person name="Doellman M."/>
            <person name="Sun Y."/>
            <person name="Barcenas-Pena A."/>
            <person name="Lumbsch H.T."/>
            <person name="Grewe F."/>
        </authorList>
    </citation>
    <scope>NUCLEOTIDE SEQUENCE [LARGE SCALE GENOMIC DNA]</scope>
    <source>
        <strain evidence="2 3">Mercado 3170</strain>
    </source>
</reference>
<evidence type="ECO:0000313" key="3">
    <source>
        <dbReference type="Proteomes" id="UP001590950"/>
    </source>
</evidence>
<keyword evidence="3" id="KW-1185">Reference proteome</keyword>
<dbReference type="Proteomes" id="UP001590950">
    <property type="component" value="Unassembled WGS sequence"/>
</dbReference>
<protein>
    <submittedName>
        <fullName evidence="2">Uncharacterized protein</fullName>
    </submittedName>
</protein>
<accession>A0ABR3ZVM8</accession>
<feature type="region of interest" description="Disordered" evidence="1">
    <location>
        <begin position="90"/>
        <end position="123"/>
    </location>
</feature>
<sequence length="123" mass="14003">MAASADLNCHSLSTCLNGSLQLDNSWLSTSSFSSHFHVDVAPSNSAKVGRSFYYFFLSRIFRSEETTQTTGRERHVHRVNLRAFALSHLNHPPSSRDRHSLVINKSSTFHAREREKGREYHPS</sequence>